<feature type="transmembrane region" description="Helical" evidence="1">
    <location>
        <begin position="168"/>
        <end position="185"/>
    </location>
</feature>
<feature type="transmembrane region" description="Helical" evidence="1">
    <location>
        <begin position="278"/>
        <end position="295"/>
    </location>
</feature>
<evidence type="ECO:0000313" key="3">
    <source>
        <dbReference type="Proteomes" id="UP000773064"/>
    </source>
</evidence>
<evidence type="ECO:0000313" key="2">
    <source>
        <dbReference type="EMBL" id="MBT1172704.1"/>
    </source>
</evidence>
<organism evidence="2 3">
    <name type="scientific">Bifidobacterium santillanense</name>
    <dbReference type="NCBI Taxonomy" id="2809028"/>
    <lineage>
        <taxon>Bacteria</taxon>
        <taxon>Bacillati</taxon>
        <taxon>Actinomycetota</taxon>
        <taxon>Actinomycetes</taxon>
        <taxon>Bifidobacteriales</taxon>
        <taxon>Bifidobacteriaceae</taxon>
        <taxon>Bifidobacterium</taxon>
    </lineage>
</organism>
<name>A0ABS5UP42_9BIFI</name>
<sequence length="447" mass="48598">MRRQRIERFAVHNLAPVLVFLVLAMLQGTYYMHAVGPLTMPDPDLHATTSYAVATGQVFNPTVTKTDEHGNPVKVQPLVGDSRYLENENFRNVLVSSLLDEPFTKDKHDALQQGANRETPRTVTIPNAHMRNRSNQYVPIAYLPQGIGLAIGMHTGHSPYDSWQMGRQANLVMFLMLFSLAIMLAPRGKFLLVLIGVIPQTAFISSSLMADASYIGISACFVALVLRFADRGSRLSLIEFAGLTASAVLLFSCKGVYAAEALLALALPAAVLSWRRKGVFAALVAVLAAVPYLVWHARFGGMLARVNVGDNIAFMTRYPIRVLKIILWNICQLPQTIPDLPGVGALAVAAVVGGWILATANAGRTNPPDDLAGWWRSYRYAAIAVIVAVAVLTAIYASLMATWMDMPDLPLTGEVEGFQGRYLLPLAPLLLCSVVVGGRRNETDDAA</sequence>
<keyword evidence="1" id="KW-1133">Transmembrane helix</keyword>
<feature type="transmembrane region" description="Helical" evidence="1">
    <location>
        <begin position="12"/>
        <end position="32"/>
    </location>
</feature>
<accession>A0ABS5UP42</accession>
<dbReference type="EMBL" id="JAFEJS010000003">
    <property type="protein sequence ID" value="MBT1172704.1"/>
    <property type="molecule type" value="Genomic_DNA"/>
</dbReference>
<keyword evidence="3" id="KW-1185">Reference proteome</keyword>
<feature type="transmembrane region" description="Helical" evidence="1">
    <location>
        <begin position="378"/>
        <end position="399"/>
    </location>
</feature>
<dbReference type="InterPro" id="IPR018674">
    <property type="entry name" value="DUF2142_membrane"/>
</dbReference>
<dbReference type="RefSeq" id="WP_214357963.1">
    <property type="nucleotide sequence ID" value="NZ_JAFEJS010000003.1"/>
</dbReference>
<feature type="transmembrane region" description="Helical" evidence="1">
    <location>
        <begin position="340"/>
        <end position="358"/>
    </location>
</feature>
<dbReference type="Proteomes" id="UP000773064">
    <property type="component" value="Unassembled WGS sequence"/>
</dbReference>
<keyword evidence="1" id="KW-0812">Transmembrane</keyword>
<feature type="transmembrane region" description="Helical" evidence="1">
    <location>
        <begin position="241"/>
        <end position="266"/>
    </location>
</feature>
<protein>
    <submittedName>
        <fullName evidence="2">DUF2142 domain-containing protein</fullName>
    </submittedName>
</protein>
<reference evidence="2 3" key="1">
    <citation type="journal article" date="2021" name="Environ. Microbiol.">
        <title>Genetic insights into the dark matter of the mammalian gut microbiota through targeted genome reconstruction.</title>
        <authorList>
            <person name="Lugli G.A."/>
            <person name="Alessandri G."/>
            <person name="Milani C."/>
            <person name="Viappiani A."/>
            <person name="Fontana F."/>
            <person name="Tarracchini C."/>
            <person name="Mancabelli L."/>
            <person name="Argentini C."/>
            <person name="Ruiz L."/>
            <person name="Margolles A."/>
            <person name="van Sinderen D."/>
            <person name="Turroni F."/>
            <person name="Ventura M."/>
        </authorList>
    </citation>
    <scope>NUCLEOTIDE SEQUENCE [LARGE SCALE GENOMIC DNA]</scope>
    <source>
        <strain evidence="2 3">MA2</strain>
    </source>
</reference>
<gene>
    <name evidence="2" type="ORF">JS528_04925</name>
</gene>
<feature type="transmembrane region" description="Helical" evidence="1">
    <location>
        <begin position="212"/>
        <end position="229"/>
    </location>
</feature>
<evidence type="ECO:0000256" key="1">
    <source>
        <dbReference type="SAM" id="Phobius"/>
    </source>
</evidence>
<proteinExistence type="predicted"/>
<comment type="caution">
    <text evidence="2">The sequence shown here is derived from an EMBL/GenBank/DDBJ whole genome shotgun (WGS) entry which is preliminary data.</text>
</comment>
<keyword evidence="1" id="KW-0472">Membrane</keyword>
<dbReference type="Pfam" id="PF09913">
    <property type="entry name" value="DUF2142"/>
    <property type="match status" value="1"/>
</dbReference>